<feature type="signal peptide" evidence="1">
    <location>
        <begin position="1"/>
        <end position="21"/>
    </location>
</feature>
<evidence type="ECO:0000313" key="3">
    <source>
        <dbReference type="Proteomes" id="UP000772434"/>
    </source>
</evidence>
<dbReference type="OrthoDB" id="3043660at2759"/>
<keyword evidence="3" id="KW-1185">Reference proteome</keyword>
<accession>A0A9P5UB47</accession>
<sequence>MHLSSIISAIVAAAGATMVSAQEAARFGIVTTTVPSGLLSPNESIAIKYNSTLAANQPIFIDFIMQGGRSNGFALPTLLISRNIYGADQKLLLQNATAPDLPHPGTTLPMSCGRRLHST</sequence>
<proteinExistence type="predicted"/>
<feature type="chain" id="PRO_5040420773" evidence="1">
    <location>
        <begin position="22"/>
        <end position="119"/>
    </location>
</feature>
<dbReference type="AlphaFoldDB" id="A0A9P5UB47"/>
<gene>
    <name evidence="2" type="ORF">BDP27DRAFT_1261131</name>
</gene>
<reference evidence="2" key="1">
    <citation type="submission" date="2020-11" db="EMBL/GenBank/DDBJ databases">
        <authorList>
            <consortium name="DOE Joint Genome Institute"/>
            <person name="Ahrendt S."/>
            <person name="Riley R."/>
            <person name="Andreopoulos W."/>
            <person name="Labutti K."/>
            <person name="Pangilinan J."/>
            <person name="Ruiz-Duenas F.J."/>
            <person name="Barrasa J.M."/>
            <person name="Sanchez-Garcia M."/>
            <person name="Camarero S."/>
            <person name="Miyauchi S."/>
            <person name="Serrano A."/>
            <person name="Linde D."/>
            <person name="Babiker R."/>
            <person name="Drula E."/>
            <person name="Ayuso-Fernandez I."/>
            <person name="Pacheco R."/>
            <person name="Padilla G."/>
            <person name="Ferreira P."/>
            <person name="Barriuso J."/>
            <person name="Kellner H."/>
            <person name="Castanera R."/>
            <person name="Alfaro M."/>
            <person name="Ramirez L."/>
            <person name="Pisabarro A.G."/>
            <person name="Kuo A."/>
            <person name="Tritt A."/>
            <person name="Lipzen A."/>
            <person name="He G."/>
            <person name="Yan M."/>
            <person name="Ng V."/>
            <person name="Cullen D."/>
            <person name="Martin F."/>
            <person name="Rosso M.-N."/>
            <person name="Henrissat B."/>
            <person name="Hibbett D."/>
            <person name="Martinez A.T."/>
            <person name="Grigoriev I.V."/>
        </authorList>
    </citation>
    <scope>NUCLEOTIDE SEQUENCE</scope>
    <source>
        <strain evidence="2">AH 40177</strain>
    </source>
</reference>
<organism evidence="2 3">
    <name type="scientific">Rhodocollybia butyracea</name>
    <dbReference type="NCBI Taxonomy" id="206335"/>
    <lineage>
        <taxon>Eukaryota</taxon>
        <taxon>Fungi</taxon>
        <taxon>Dikarya</taxon>
        <taxon>Basidiomycota</taxon>
        <taxon>Agaricomycotina</taxon>
        <taxon>Agaricomycetes</taxon>
        <taxon>Agaricomycetidae</taxon>
        <taxon>Agaricales</taxon>
        <taxon>Marasmiineae</taxon>
        <taxon>Omphalotaceae</taxon>
        <taxon>Rhodocollybia</taxon>
    </lineage>
</organism>
<name>A0A9P5UB47_9AGAR</name>
<dbReference type="Proteomes" id="UP000772434">
    <property type="component" value="Unassembled WGS sequence"/>
</dbReference>
<keyword evidence="1" id="KW-0732">Signal</keyword>
<evidence type="ECO:0000313" key="2">
    <source>
        <dbReference type="EMBL" id="KAF9072707.1"/>
    </source>
</evidence>
<dbReference type="EMBL" id="JADNRY010000022">
    <property type="protein sequence ID" value="KAF9072707.1"/>
    <property type="molecule type" value="Genomic_DNA"/>
</dbReference>
<comment type="caution">
    <text evidence="2">The sequence shown here is derived from an EMBL/GenBank/DDBJ whole genome shotgun (WGS) entry which is preliminary data.</text>
</comment>
<evidence type="ECO:0000256" key="1">
    <source>
        <dbReference type="SAM" id="SignalP"/>
    </source>
</evidence>
<protein>
    <submittedName>
        <fullName evidence="2">Uncharacterized protein</fullName>
    </submittedName>
</protein>